<dbReference type="GO" id="GO:0015369">
    <property type="term" value="F:calcium:proton antiporter activity"/>
    <property type="evidence" value="ECO:0007669"/>
    <property type="project" value="TreeGrafter"/>
</dbReference>
<feature type="transmembrane region" description="Helical" evidence="9">
    <location>
        <begin position="357"/>
        <end position="380"/>
    </location>
</feature>
<dbReference type="InterPro" id="IPR004837">
    <property type="entry name" value="NaCa_Exmemb"/>
</dbReference>
<evidence type="ECO:0000256" key="4">
    <source>
        <dbReference type="ARBA" id="ARBA00022692"/>
    </source>
</evidence>
<name>A0AAW0ED18_9AGAR</name>
<evidence type="ECO:0000256" key="6">
    <source>
        <dbReference type="ARBA" id="ARBA00023065"/>
    </source>
</evidence>
<dbReference type="InterPro" id="IPR004713">
    <property type="entry name" value="CaH_exchang"/>
</dbReference>
<keyword evidence="4 9" id="KW-0812">Transmembrane</keyword>
<evidence type="ECO:0000313" key="12">
    <source>
        <dbReference type="Proteomes" id="UP001362999"/>
    </source>
</evidence>
<dbReference type="Proteomes" id="UP001362999">
    <property type="component" value="Unassembled WGS sequence"/>
</dbReference>
<dbReference type="Pfam" id="PF01699">
    <property type="entry name" value="Na_Ca_ex"/>
    <property type="match status" value="2"/>
</dbReference>
<feature type="compositionally biased region" description="Polar residues" evidence="8">
    <location>
        <begin position="31"/>
        <end position="41"/>
    </location>
</feature>
<evidence type="ECO:0000256" key="8">
    <source>
        <dbReference type="SAM" id="MobiDB-lite"/>
    </source>
</evidence>
<feature type="transmembrane region" description="Helical" evidence="9">
    <location>
        <begin position="317"/>
        <end position="336"/>
    </location>
</feature>
<feature type="compositionally biased region" description="Basic and acidic residues" evidence="8">
    <location>
        <begin position="18"/>
        <end position="27"/>
    </location>
</feature>
<feature type="transmembrane region" description="Helical" evidence="9">
    <location>
        <begin position="462"/>
        <end position="478"/>
    </location>
</feature>
<dbReference type="EMBL" id="JAWWNJ010000002">
    <property type="protein sequence ID" value="KAK7061444.1"/>
    <property type="molecule type" value="Genomic_DNA"/>
</dbReference>
<keyword evidence="6" id="KW-0406">Ion transport</keyword>
<evidence type="ECO:0000256" key="5">
    <source>
        <dbReference type="ARBA" id="ARBA00022989"/>
    </source>
</evidence>
<dbReference type="PANTHER" id="PTHR31503:SF20">
    <property type="entry name" value="CA(2+)_H(+) EXCHANGER, PUTATIVE (EUROFUNG)-RELATED"/>
    <property type="match status" value="1"/>
</dbReference>
<feature type="region of interest" description="Disordered" evidence="8">
    <location>
        <begin position="1"/>
        <end position="48"/>
    </location>
</feature>
<feature type="transmembrane region" description="Helical" evidence="9">
    <location>
        <begin position="107"/>
        <end position="124"/>
    </location>
</feature>
<dbReference type="Gene3D" id="1.20.1420.30">
    <property type="entry name" value="NCX, central ion-binding region"/>
    <property type="match status" value="1"/>
</dbReference>
<feature type="transmembrane region" description="Helical" evidence="9">
    <location>
        <begin position="405"/>
        <end position="423"/>
    </location>
</feature>
<sequence length="506" mass="56364">MSTGSTVVQRSSAGRANTGDDDRRIVDEEQGLSSGSNTRSPELNEKEAEKGRVVPIADRFLRRGRRQIGVVESLKAILFSSWLNLLLVFIPIAWGAHFSNTEHGEDVFKLQLTFVLCFLAIVPLEKLFEYGGEQMMFYLGEDLGELLIITLNNTVEATLAIILLTKCELKLLQATIIGVVILHLLLIPGVAFAFGGVRVLEQELHPHLTELNHTLLTIGVMTLLLPAAFFAASAHTGIPESAEAALEGLTPLVSDDTRHLMLQMSRGLAVVLLTVYICSRIFLHDPPGENYELSQHRLAPEALKERRAEFENSEPEVNQWVCIAMLAVTIGIMAATGEWLVDSIEFVREEGGIKQEWFGLILLPLVSFSGDGFLAVAFFIRSTFRWMRGQRPPPATLANARPIDMSIQFMMFWLPFIVLLGWWRGQPMSFLFDLFEVALVIASCFIVNYVTADAKTNWLEGYAMLAFYVMIAICSWFYQGQAEVVELSQCLSVEAALNSTLESILD</sequence>
<dbReference type="GO" id="GO:0012505">
    <property type="term" value="C:endomembrane system"/>
    <property type="evidence" value="ECO:0007669"/>
    <property type="project" value="UniProtKB-SubCell"/>
</dbReference>
<feature type="domain" description="Sodium/calcium exchanger membrane region" evidence="10">
    <location>
        <begin position="112"/>
        <end position="280"/>
    </location>
</feature>
<dbReference type="GO" id="GO:0000329">
    <property type="term" value="C:fungal-type vacuole membrane"/>
    <property type="evidence" value="ECO:0007669"/>
    <property type="project" value="TreeGrafter"/>
</dbReference>
<keyword evidence="3" id="KW-0813">Transport</keyword>
<feature type="transmembrane region" description="Helical" evidence="9">
    <location>
        <begin position="430"/>
        <end position="450"/>
    </location>
</feature>
<feature type="transmembrane region" description="Helical" evidence="9">
    <location>
        <begin position="76"/>
        <end position="95"/>
    </location>
</feature>
<dbReference type="InterPro" id="IPR044880">
    <property type="entry name" value="NCX_ion-bd_dom_sf"/>
</dbReference>
<dbReference type="PANTHER" id="PTHR31503">
    <property type="entry name" value="VACUOLAR CALCIUM ION TRANSPORTER"/>
    <property type="match status" value="1"/>
</dbReference>
<feature type="transmembrane region" description="Helical" evidence="9">
    <location>
        <begin position="267"/>
        <end position="283"/>
    </location>
</feature>
<feature type="domain" description="Sodium/calcium exchanger membrane region" evidence="10">
    <location>
        <begin position="323"/>
        <end position="476"/>
    </location>
</feature>
<comment type="subcellular location">
    <subcellularLocation>
        <location evidence="1">Endomembrane system</location>
        <topology evidence="1">Multi-pass membrane protein</topology>
    </subcellularLocation>
</comment>
<protein>
    <submittedName>
        <fullName evidence="11">Vacuolar calcium ion transporter</fullName>
    </submittedName>
</protein>
<gene>
    <name evidence="11" type="ORF">R3P38DRAFT_2829538</name>
</gene>
<organism evidence="11 12">
    <name type="scientific">Favolaschia claudopus</name>
    <dbReference type="NCBI Taxonomy" id="2862362"/>
    <lineage>
        <taxon>Eukaryota</taxon>
        <taxon>Fungi</taxon>
        <taxon>Dikarya</taxon>
        <taxon>Basidiomycota</taxon>
        <taxon>Agaricomycotina</taxon>
        <taxon>Agaricomycetes</taxon>
        <taxon>Agaricomycetidae</taxon>
        <taxon>Agaricales</taxon>
        <taxon>Marasmiineae</taxon>
        <taxon>Mycenaceae</taxon>
        <taxon>Favolaschia</taxon>
    </lineage>
</organism>
<feature type="compositionally biased region" description="Polar residues" evidence="8">
    <location>
        <begin position="1"/>
        <end position="15"/>
    </location>
</feature>
<comment type="caution">
    <text evidence="11">The sequence shown here is derived from an EMBL/GenBank/DDBJ whole genome shotgun (WGS) entry which is preliminary data.</text>
</comment>
<evidence type="ECO:0000256" key="3">
    <source>
        <dbReference type="ARBA" id="ARBA00022448"/>
    </source>
</evidence>
<evidence type="ECO:0000259" key="10">
    <source>
        <dbReference type="Pfam" id="PF01699"/>
    </source>
</evidence>
<feature type="transmembrane region" description="Helical" evidence="9">
    <location>
        <begin position="214"/>
        <end position="232"/>
    </location>
</feature>
<evidence type="ECO:0000256" key="2">
    <source>
        <dbReference type="ARBA" id="ARBA00008170"/>
    </source>
</evidence>
<keyword evidence="7 9" id="KW-0472">Membrane</keyword>
<feature type="transmembrane region" description="Helical" evidence="9">
    <location>
        <begin position="144"/>
        <end position="164"/>
    </location>
</feature>
<evidence type="ECO:0000256" key="7">
    <source>
        <dbReference type="ARBA" id="ARBA00023136"/>
    </source>
</evidence>
<keyword evidence="5 9" id="KW-1133">Transmembrane helix</keyword>
<proteinExistence type="inferred from homology"/>
<dbReference type="GO" id="GO:0006874">
    <property type="term" value="P:intracellular calcium ion homeostasis"/>
    <property type="evidence" value="ECO:0007669"/>
    <property type="project" value="TreeGrafter"/>
</dbReference>
<evidence type="ECO:0000313" key="11">
    <source>
        <dbReference type="EMBL" id="KAK7061444.1"/>
    </source>
</evidence>
<evidence type="ECO:0000256" key="9">
    <source>
        <dbReference type="SAM" id="Phobius"/>
    </source>
</evidence>
<accession>A0AAW0ED18</accession>
<reference evidence="11 12" key="1">
    <citation type="journal article" date="2024" name="J Genomics">
        <title>Draft genome sequencing and assembly of Favolaschia claudopus CIRM-BRFM 2984 isolated from oak limbs.</title>
        <authorList>
            <person name="Navarro D."/>
            <person name="Drula E."/>
            <person name="Chaduli D."/>
            <person name="Cazenave R."/>
            <person name="Ahrendt S."/>
            <person name="Wang J."/>
            <person name="Lipzen A."/>
            <person name="Daum C."/>
            <person name="Barry K."/>
            <person name="Grigoriev I.V."/>
            <person name="Favel A."/>
            <person name="Rosso M.N."/>
            <person name="Martin F."/>
        </authorList>
    </citation>
    <scope>NUCLEOTIDE SEQUENCE [LARGE SCALE GENOMIC DNA]</scope>
    <source>
        <strain evidence="11 12">CIRM-BRFM 2984</strain>
    </source>
</reference>
<dbReference type="AlphaFoldDB" id="A0AAW0ED18"/>
<comment type="similarity">
    <text evidence="2">Belongs to the Ca(2+):cation antiporter (CaCA) (TC 2.A.19) family.</text>
</comment>
<feature type="transmembrane region" description="Helical" evidence="9">
    <location>
        <begin position="171"/>
        <end position="194"/>
    </location>
</feature>
<keyword evidence="12" id="KW-1185">Reference proteome</keyword>
<evidence type="ECO:0000256" key="1">
    <source>
        <dbReference type="ARBA" id="ARBA00004127"/>
    </source>
</evidence>